<evidence type="ECO:0000256" key="6">
    <source>
        <dbReference type="ARBA" id="ARBA00022840"/>
    </source>
</evidence>
<keyword evidence="6 10" id="KW-0067">ATP-binding</keyword>
<evidence type="ECO:0000313" key="11">
    <source>
        <dbReference type="Proteomes" id="UP000242497"/>
    </source>
</evidence>
<dbReference type="InterPro" id="IPR015856">
    <property type="entry name" value="ABC_transpr_CbiO/EcfA_su"/>
</dbReference>
<keyword evidence="7" id="KW-1278">Translocase</keyword>
<evidence type="ECO:0000256" key="5">
    <source>
        <dbReference type="ARBA" id="ARBA00022741"/>
    </source>
</evidence>
<sequence>MSHNIIEVKNLNYKYPDGNSALNGVTFKINHGESVGIIGANGAGKSTLLMNIIGILFPNKGEVRIGDILVEKKTLSVIRKKVGIVFQNSDDQLFMTTVYDDVAFGPRNYKLSEEEVKNRVMTSLETVGISHLKDRPPYKLSGGEKRAAAIATVLAMNPDILVMDEPTTALDPKSRRRLINLLRSLPHTKIITTHDLDMVLELCNRVIVLNEGQIVEDSSTLSIFENDELMKNCGLERPLSMQNCPICGTKKQIKYRYNIG</sequence>
<comment type="subcellular location">
    <subcellularLocation>
        <location evidence="1">Cell membrane</location>
        <topology evidence="1">Peripheral membrane protein</topology>
    </subcellularLocation>
</comment>
<dbReference type="PANTHER" id="PTHR43553:SF24">
    <property type="entry name" value="ENERGY-COUPLING FACTOR TRANSPORTER ATP-BINDING PROTEIN ECFA1"/>
    <property type="match status" value="1"/>
</dbReference>
<dbReference type="SMART" id="SM00382">
    <property type="entry name" value="AAA"/>
    <property type="match status" value="1"/>
</dbReference>
<keyword evidence="4" id="KW-1003">Cell membrane</keyword>
<feature type="domain" description="ABC transporter" evidence="9">
    <location>
        <begin position="6"/>
        <end position="236"/>
    </location>
</feature>
<dbReference type="PANTHER" id="PTHR43553">
    <property type="entry name" value="HEAVY METAL TRANSPORTER"/>
    <property type="match status" value="1"/>
</dbReference>
<dbReference type="Proteomes" id="UP000242497">
    <property type="component" value="Unassembled WGS sequence"/>
</dbReference>
<dbReference type="STRING" id="1123349.SAMN02744037_00511"/>
<organism evidence="10 11">
    <name type="scientific">Tepidibacter formicigenes DSM 15518</name>
    <dbReference type="NCBI Taxonomy" id="1123349"/>
    <lineage>
        <taxon>Bacteria</taxon>
        <taxon>Bacillati</taxon>
        <taxon>Bacillota</taxon>
        <taxon>Clostridia</taxon>
        <taxon>Peptostreptococcales</taxon>
        <taxon>Peptostreptococcaceae</taxon>
        <taxon>Tepidibacter</taxon>
    </lineage>
</organism>
<evidence type="ECO:0000256" key="1">
    <source>
        <dbReference type="ARBA" id="ARBA00004202"/>
    </source>
</evidence>
<dbReference type="FunFam" id="3.40.50.300:FF:000224">
    <property type="entry name" value="Energy-coupling factor transporter ATP-binding protein EcfA"/>
    <property type="match status" value="1"/>
</dbReference>
<protein>
    <submittedName>
        <fullName evidence="10">Cobalt/nickel transport system ATP-binding protein</fullName>
    </submittedName>
</protein>
<dbReference type="PROSITE" id="PS50893">
    <property type="entry name" value="ABC_TRANSPORTER_2"/>
    <property type="match status" value="1"/>
</dbReference>
<proteinExistence type="inferred from homology"/>
<dbReference type="Pfam" id="PF00005">
    <property type="entry name" value="ABC_tran"/>
    <property type="match status" value="1"/>
</dbReference>
<evidence type="ECO:0000256" key="3">
    <source>
        <dbReference type="ARBA" id="ARBA00022448"/>
    </source>
</evidence>
<dbReference type="InterPro" id="IPR003593">
    <property type="entry name" value="AAA+_ATPase"/>
</dbReference>
<evidence type="ECO:0000313" key="10">
    <source>
        <dbReference type="EMBL" id="SHJ64632.1"/>
    </source>
</evidence>
<dbReference type="InterPro" id="IPR017871">
    <property type="entry name" value="ABC_transporter-like_CS"/>
</dbReference>
<dbReference type="GO" id="GO:0042626">
    <property type="term" value="F:ATPase-coupled transmembrane transporter activity"/>
    <property type="evidence" value="ECO:0007669"/>
    <property type="project" value="TreeGrafter"/>
</dbReference>
<dbReference type="OrthoDB" id="9784332at2"/>
<dbReference type="RefSeq" id="WP_072886991.1">
    <property type="nucleotide sequence ID" value="NZ_FRAE01000009.1"/>
</dbReference>
<dbReference type="InterPro" id="IPR027417">
    <property type="entry name" value="P-loop_NTPase"/>
</dbReference>
<dbReference type="PROSITE" id="PS00211">
    <property type="entry name" value="ABC_TRANSPORTER_1"/>
    <property type="match status" value="1"/>
</dbReference>
<dbReference type="EMBL" id="FRAE01000009">
    <property type="protein sequence ID" value="SHJ64632.1"/>
    <property type="molecule type" value="Genomic_DNA"/>
</dbReference>
<dbReference type="InterPro" id="IPR050095">
    <property type="entry name" value="ECF_ABC_transporter_ATP-bd"/>
</dbReference>
<evidence type="ECO:0000256" key="8">
    <source>
        <dbReference type="ARBA" id="ARBA00023136"/>
    </source>
</evidence>
<comment type="similarity">
    <text evidence="2">Belongs to the ABC transporter superfamily.</text>
</comment>
<keyword evidence="8" id="KW-0472">Membrane</keyword>
<accession>A0A1M6L0G4</accession>
<evidence type="ECO:0000256" key="4">
    <source>
        <dbReference type="ARBA" id="ARBA00022475"/>
    </source>
</evidence>
<dbReference type="Gene3D" id="3.40.50.300">
    <property type="entry name" value="P-loop containing nucleotide triphosphate hydrolases"/>
    <property type="match status" value="1"/>
</dbReference>
<dbReference type="CDD" id="cd03225">
    <property type="entry name" value="ABC_cobalt_CbiO_domain1"/>
    <property type="match status" value="1"/>
</dbReference>
<keyword evidence="11" id="KW-1185">Reference proteome</keyword>
<dbReference type="GO" id="GO:0005524">
    <property type="term" value="F:ATP binding"/>
    <property type="evidence" value="ECO:0007669"/>
    <property type="project" value="UniProtKB-KW"/>
</dbReference>
<evidence type="ECO:0000256" key="2">
    <source>
        <dbReference type="ARBA" id="ARBA00005417"/>
    </source>
</evidence>
<dbReference type="GO" id="GO:0016887">
    <property type="term" value="F:ATP hydrolysis activity"/>
    <property type="evidence" value="ECO:0007669"/>
    <property type="project" value="InterPro"/>
</dbReference>
<gene>
    <name evidence="10" type="ORF">SAMN02744037_00511</name>
</gene>
<keyword evidence="5" id="KW-0547">Nucleotide-binding</keyword>
<dbReference type="AlphaFoldDB" id="A0A1M6L0G4"/>
<evidence type="ECO:0000259" key="9">
    <source>
        <dbReference type="PROSITE" id="PS50893"/>
    </source>
</evidence>
<reference evidence="11" key="1">
    <citation type="submission" date="2016-11" db="EMBL/GenBank/DDBJ databases">
        <authorList>
            <person name="Varghese N."/>
            <person name="Submissions S."/>
        </authorList>
    </citation>
    <scope>NUCLEOTIDE SEQUENCE [LARGE SCALE GENOMIC DNA]</scope>
    <source>
        <strain evidence="11">DSM 15518</strain>
    </source>
</reference>
<dbReference type="InterPro" id="IPR003439">
    <property type="entry name" value="ABC_transporter-like_ATP-bd"/>
</dbReference>
<keyword evidence="3" id="KW-0813">Transport</keyword>
<name>A0A1M6L0G4_9FIRM</name>
<dbReference type="GO" id="GO:0043190">
    <property type="term" value="C:ATP-binding cassette (ABC) transporter complex"/>
    <property type="evidence" value="ECO:0007669"/>
    <property type="project" value="TreeGrafter"/>
</dbReference>
<evidence type="ECO:0000256" key="7">
    <source>
        <dbReference type="ARBA" id="ARBA00022967"/>
    </source>
</evidence>
<dbReference type="SUPFAM" id="SSF52540">
    <property type="entry name" value="P-loop containing nucleoside triphosphate hydrolases"/>
    <property type="match status" value="1"/>
</dbReference>